<keyword evidence="1" id="KW-1185">Reference proteome</keyword>
<reference evidence="2" key="1">
    <citation type="submission" date="2022-11" db="UniProtKB">
        <authorList>
            <consortium name="WormBaseParasite"/>
        </authorList>
    </citation>
    <scope>IDENTIFICATION</scope>
</reference>
<accession>A0A914PEB7</accession>
<protein>
    <submittedName>
        <fullName evidence="2">Uncharacterized protein</fullName>
    </submittedName>
</protein>
<evidence type="ECO:0000313" key="2">
    <source>
        <dbReference type="WBParaSite" id="PDA_v2.g13099.t1"/>
    </source>
</evidence>
<proteinExistence type="predicted"/>
<dbReference type="Proteomes" id="UP000887578">
    <property type="component" value="Unplaced"/>
</dbReference>
<dbReference type="AlphaFoldDB" id="A0A914PEB7"/>
<evidence type="ECO:0000313" key="1">
    <source>
        <dbReference type="Proteomes" id="UP000887578"/>
    </source>
</evidence>
<sequence length="195" mass="23414">MSLNDTTSKFWVTRKFEFQNVPENFDCQHIISVVIPRIYQHTIKYFQLFRANIYFDDFVFLVSKCEAISLWNVTVKNKDGSVVALDKLIEVTPKLKHLTYNLPENSLNIINTQTVRNLIEIRRFSRLREIWLDNIPDVFDIDYFYEHLKKNKKTEITIQFSNNISERYKARLQTIVNEINRTKVRAYRKPTISWK</sequence>
<dbReference type="WBParaSite" id="PDA_v2.g13099.t1">
    <property type="protein sequence ID" value="PDA_v2.g13099.t1"/>
    <property type="gene ID" value="PDA_v2.g13099"/>
</dbReference>
<name>A0A914PEB7_9BILA</name>
<organism evidence="1 2">
    <name type="scientific">Panagrolaimus davidi</name>
    <dbReference type="NCBI Taxonomy" id="227884"/>
    <lineage>
        <taxon>Eukaryota</taxon>
        <taxon>Metazoa</taxon>
        <taxon>Ecdysozoa</taxon>
        <taxon>Nematoda</taxon>
        <taxon>Chromadorea</taxon>
        <taxon>Rhabditida</taxon>
        <taxon>Tylenchina</taxon>
        <taxon>Panagrolaimomorpha</taxon>
        <taxon>Panagrolaimoidea</taxon>
        <taxon>Panagrolaimidae</taxon>
        <taxon>Panagrolaimus</taxon>
    </lineage>
</organism>